<dbReference type="GO" id="GO:0006508">
    <property type="term" value="P:proteolysis"/>
    <property type="evidence" value="ECO:0007669"/>
    <property type="project" value="UniProtKB-KW"/>
</dbReference>
<evidence type="ECO:0000256" key="3">
    <source>
        <dbReference type="ARBA" id="ARBA00022801"/>
    </source>
</evidence>
<keyword evidence="2 5" id="KW-0645">Protease</keyword>
<dbReference type="PANTHER" id="PTHR43806:SF11">
    <property type="entry name" value="CEREVISIN-RELATED"/>
    <property type="match status" value="1"/>
</dbReference>
<feature type="active site" description="Charge relay system" evidence="5">
    <location>
        <position position="47"/>
    </location>
</feature>
<accession>A0A222WTW3</accession>
<name>A0A222WTW3_9BACL</name>
<comment type="similarity">
    <text evidence="1 5">Belongs to the peptidase S8 family.</text>
</comment>
<dbReference type="RefSeq" id="WP_094156605.1">
    <property type="nucleotide sequence ID" value="NZ_CP020028.1"/>
</dbReference>
<dbReference type="Pfam" id="PF00082">
    <property type="entry name" value="Peptidase_S8"/>
    <property type="match status" value="1"/>
</dbReference>
<gene>
    <name evidence="7" type="ORF">B4V02_23400</name>
</gene>
<reference evidence="7 8" key="1">
    <citation type="submission" date="2017-03" db="EMBL/GenBank/DDBJ databases">
        <title>Complete genome sequence of Paenibacillus Kribbensis producing bioflocculants.</title>
        <authorList>
            <person name="Lee H.-G."/>
            <person name="Oh H.-M."/>
        </authorList>
    </citation>
    <scope>NUCLEOTIDE SEQUENCE [LARGE SCALE GENOMIC DNA]</scope>
    <source>
        <strain evidence="7 8">AM49</strain>
    </source>
</reference>
<dbReference type="OrthoDB" id="184152at2"/>
<evidence type="ECO:0000259" key="6">
    <source>
        <dbReference type="Pfam" id="PF00082"/>
    </source>
</evidence>
<keyword evidence="4 5" id="KW-0720">Serine protease</keyword>
<sequence length="518" mass="58981">MPREVHIAIIDDGVSADELGIHLDYNIEIDRNLGTTVRANDKMGLSHGTLCAAIVLKYNPHVKISSIKILNHHLKGEPAQFYAALHWCVDHNIDVVNVSLGSTYLNEKKQMRETVNQLVEAGLIIVCACHNDGYITYPASLSNVVGVKCHTSQQLSQNDYAFNYYSDEGIDVTASAMHELNLPFFGSMICSNSNSYAAPFITAYISKILYDASSSYIDDVKIQLLQNAKNHNVTGYVLPVSESPDWITGAFIFLKPNALLDYNSLYFPHFKTIFVYEPKAIAAYVREELTSLDKHEFNTIIIDDVLMNEKMFDCIYRIASEYQMNIVYVGESFFDIPPPVQSINIKLWHWSYKRNIIRYNSYATASLAIPLIAIFTSGQIESFNLLNRLKEYFLGEHYECFAVSCEPAANLFDIEYLPKWSMVHYAEDTAGYLSSYLRRTSSDLCVTTFEVDSRPEIEKFLCFLEVDIEVYLCTENELVRIIDHTDEAKEILTTTVKTENFVEIVAGFLFKYLKQQLT</sequence>
<dbReference type="Gene3D" id="3.40.50.200">
    <property type="entry name" value="Peptidase S8/S53 domain"/>
    <property type="match status" value="1"/>
</dbReference>
<evidence type="ECO:0000313" key="7">
    <source>
        <dbReference type="EMBL" id="ASR49415.1"/>
    </source>
</evidence>
<evidence type="ECO:0000313" key="8">
    <source>
        <dbReference type="Proteomes" id="UP000214666"/>
    </source>
</evidence>
<feature type="active site" description="Charge relay system" evidence="5">
    <location>
        <position position="11"/>
    </location>
</feature>
<evidence type="ECO:0000256" key="1">
    <source>
        <dbReference type="ARBA" id="ARBA00011073"/>
    </source>
</evidence>
<dbReference type="GO" id="GO:0004252">
    <property type="term" value="F:serine-type endopeptidase activity"/>
    <property type="evidence" value="ECO:0007669"/>
    <property type="project" value="UniProtKB-UniRule"/>
</dbReference>
<dbReference type="KEGG" id="pkb:B4V02_23400"/>
<dbReference type="InterPro" id="IPR036852">
    <property type="entry name" value="Peptidase_S8/S53_dom_sf"/>
</dbReference>
<feature type="active site" description="Charge relay system" evidence="5">
    <location>
        <position position="195"/>
    </location>
</feature>
<evidence type="ECO:0000256" key="2">
    <source>
        <dbReference type="ARBA" id="ARBA00022670"/>
    </source>
</evidence>
<dbReference type="PANTHER" id="PTHR43806">
    <property type="entry name" value="PEPTIDASE S8"/>
    <property type="match status" value="1"/>
</dbReference>
<dbReference type="InterPro" id="IPR000209">
    <property type="entry name" value="Peptidase_S8/S53_dom"/>
</dbReference>
<organism evidence="7 8">
    <name type="scientific">Paenibacillus kribbensis</name>
    <dbReference type="NCBI Taxonomy" id="172713"/>
    <lineage>
        <taxon>Bacteria</taxon>
        <taxon>Bacillati</taxon>
        <taxon>Bacillota</taxon>
        <taxon>Bacilli</taxon>
        <taxon>Bacillales</taxon>
        <taxon>Paenibacillaceae</taxon>
        <taxon>Paenibacillus</taxon>
    </lineage>
</organism>
<protein>
    <recommendedName>
        <fullName evidence="6">Peptidase S8/S53 domain-containing protein</fullName>
    </recommendedName>
</protein>
<dbReference type="STRING" id="172713.GCA_001705305_05241"/>
<dbReference type="SUPFAM" id="SSF52743">
    <property type="entry name" value="Subtilisin-like"/>
    <property type="match status" value="1"/>
</dbReference>
<dbReference type="Proteomes" id="UP000214666">
    <property type="component" value="Chromosome"/>
</dbReference>
<evidence type="ECO:0000256" key="5">
    <source>
        <dbReference type="PROSITE-ProRule" id="PRU01240"/>
    </source>
</evidence>
<keyword evidence="3 5" id="KW-0378">Hydrolase</keyword>
<dbReference type="PROSITE" id="PS51892">
    <property type="entry name" value="SUBTILASE"/>
    <property type="match status" value="1"/>
</dbReference>
<feature type="domain" description="Peptidase S8/S53" evidence="6">
    <location>
        <begin position="4"/>
        <end position="229"/>
    </location>
</feature>
<proteinExistence type="inferred from homology"/>
<dbReference type="InterPro" id="IPR050131">
    <property type="entry name" value="Peptidase_S8_subtilisin-like"/>
</dbReference>
<dbReference type="EMBL" id="CP020028">
    <property type="protein sequence ID" value="ASR49415.1"/>
    <property type="molecule type" value="Genomic_DNA"/>
</dbReference>
<keyword evidence="8" id="KW-1185">Reference proteome</keyword>
<evidence type="ECO:0000256" key="4">
    <source>
        <dbReference type="ARBA" id="ARBA00022825"/>
    </source>
</evidence>
<dbReference type="AlphaFoldDB" id="A0A222WTW3"/>